<name>A0A021VYW4_9CELL</name>
<organism evidence="1 2">
    <name type="scientific">Actinotalea ferrariae CF5-4</name>
    <dbReference type="NCBI Taxonomy" id="948458"/>
    <lineage>
        <taxon>Bacteria</taxon>
        <taxon>Bacillati</taxon>
        <taxon>Actinomycetota</taxon>
        <taxon>Actinomycetes</taxon>
        <taxon>Micrococcales</taxon>
        <taxon>Cellulomonadaceae</taxon>
        <taxon>Actinotalea</taxon>
    </lineage>
</organism>
<gene>
    <name evidence="1" type="ORF">N866_13560</name>
</gene>
<dbReference type="RefSeq" id="WP_034223850.1">
    <property type="nucleotide sequence ID" value="NZ_AXCW01000039.1"/>
</dbReference>
<evidence type="ECO:0000313" key="1">
    <source>
        <dbReference type="EMBL" id="EYR64272.1"/>
    </source>
</evidence>
<protein>
    <submittedName>
        <fullName evidence="1">Uncharacterized protein</fullName>
    </submittedName>
</protein>
<sequence length="98" mass="10390">MSIDLTAAVEAAHDETTLERACVQYADSGDDSRIWDLIGKAVEKAAPLIEAAVREQIAGEIEVSANEYLALAPAGMFESARFNGLKAAARIARGEVTP</sequence>
<dbReference type="EMBL" id="AXCW01000039">
    <property type="protein sequence ID" value="EYR64272.1"/>
    <property type="molecule type" value="Genomic_DNA"/>
</dbReference>
<comment type="caution">
    <text evidence="1">The sequence shown here is derived from an EMBL/GenBank/DDBJ whole genome shotgun (WGS) entry which is preliminary data.</text>
</comment>
<dbReference type="AlphaFoldDB" id="A0A021VYW4"/>
<reference evidence="1 2" key="1">
    <citation type="submission" date="2014-01" db="EMBL/GenBank/DDBJ databases">
        <title>Actinotalea ferrariae CF5-4.</title>
        <authorList>
            <person name="Chen F."/>
            <person name="Li Y."/>
            <person name="Wang G."/>
        </authorList>
    </citation>
    <scope>NUCLEOTIDE SEQUENCE [LARGE SCALE GENOMIC DNA]</scope>
    <source>
        <strain evidence="1 2">CF5-4</strain>
    </source>
</reference>
<evidence type="ECO:0000313" key="2">
    <source>
        <dbReference type="Proteomes" id="UP000019753"/>
    </source>
</evidence>
<dbReference type="Proteomes" id="UP000019753">
    <property type="component" value="Unassembled WGS sequence"/>
</dbReference>
<keyword evidence="2" id="KW-1185">Reference proteome</keyword>
<proteinExistence type="predicted"/>
<accession>A0A021VYW4</accession>